<reference evidence="1 2" key="1">
    <citation type="submission" date="2023-10" db="EMBL/GenBank/DDBJ databases">
        <title>Development of a sustainable strategy for remediation of hydrocarbon-contaminated territories based on the waste exchange concept.</title>
        <authorList>
            <person name="Krivoruchko A."/>
        </authorList>
    </citation>
    <scope>NUCLEOTIDE SEQUENCE [LARGE SCALE GENOMIC DNA]</scope>
    <source>
        <strain evidence="1 2">IEGM 1327</strain>
    </source>
</reference>
<sequence length="96" mass="10848">MTARYVADVEKIFALVDRAHIVGATIESAIADVEREVNDLGIEWEGEAAEAHRSKHELLRQELNDMRTALAQLGTLARGAHDRYRAAVDHNKRMWP</sequence>
<dbReference type="InterPro" id="IPR036689">
    <property type="entry name" value="ESAT-6-like_sf"/>
</dbReference>
<dbReference type="Pfam" id="PF06013">
    <property type="entry name" value="WXG100"/>
    <property type="match status" value="1"/>
</dbReference>
<gene>
    <name evidence="1" type="ORF">R3P93_01000</name>
</gene>
<dbReference type="EMBL" id="JAWLKF010000001">
    <property type="protein sequence ID" value="MDV6301131.1"/>
    <property type="molecule type" value="Genomic_DNA"/>
</dbReference>
<name>A0ABU4CUJ8_9NOCA</name>
<proteinExistence type="predicted"/>
<evidence type="ECO:0000313" key="2">
    <source>
        <dbReference type="Proteomes" id="UP001186104"/>
    </source>
</evidence>
<dbReference type="SUPFAM" id="SSF140453">
    <property type="entry name" value="EsxAB dimer-like"/>
    <property type="match status" value="1"/>
</dbReference>
<accession>A0ABU4CUJ8</accession>
<dbReference type="InterPro" id="IPR010310">
    <property type="entry name" value="T7SS_ESAT-6-like"/>
</dbReference>
<dbReference type="Proteomes" id="UP001186104">
    <property type="component" value="Unassembled WGS sequence"/>
</dbReference>
<keyword evidence="2" id="KW-1185">Reference proteome</keyword>
<dbReference type="Gene3D" id="1.10.287.1060">
    <property type="entry name" value="ESAT-6-like"/>
    <property type="match status" value="1"/>
</dbReference>
<evidence type="ECO:0000313" key="1">
    <source>
        <dbReference type="EMBL" id="MDV6301131.1"/>
    </source>
</evidence>
<comment type="caution">
    <text evidence="1">The sequence shown here is derived from an EMBL/GenBank/DDBJ whole genome shotgun (WGS) entry which is preliminary data.</text>
</comment>
<organism evidence="1 2">
    <name type="scientific">Rhodococcus cerastii</name>
    <dbReference type="NCBI Taxonomy" id="908616"/>
    <lineage>
        <taxon>Bacteria</taxon>
        <taxon>Bacillati</taxon>
        <taxon>Actinomycetota</taxon>
        <taxon>Actinomycetes</taxon>
        <taxon>Mycobacteriales</taxon>
        <taxon>Nocardiaceae</taxon>
        <taxon>Rhodococcus</taxon>
    </lineage>
</organism>
<dbReference type="RefSeq" id="WP_317532228.1">
    <property type="nucleotide sequence ID" value="NZ_JAWLKF010000001.1"/>
</dbReference>
<protein>
    <submittedName>
        <fullName evidence="1">WXG100 family type VII secretion target</fullName>
    </submittedName>
</protein>